<dbReference type="Pfam" id="PF13581">
    <property type="entry name" value="HATPase_c_2"/>
    <property type="match status" value="1"/>
</dbReference>
<proteinExistence type="predicted"/>
<dbReference type="AlphaFoldDB" id="A0A939FCI7"/>
<keyword evidence="4" id="KW-1185">Reference proteome</keyword>
<keyword evidence="1" id="KW-0418">Kinase</keyword>
<dbReference type="InterPro" id="IPR050267">
    <property type="entry name" value="Anti-sigma-factor_SerPK"/>
</dbReference>
<keyword evidence="3" id="KW-0547">Nucleotide-binding</keyword>
<gene>
    <name evidence="3" type="ORF">J0695_29130</name>
</gene>
<dbReference type="SUPFAM" id="SSF55874">
    <property type="entry name" value="ATPase domain of HSP90 chaperone/DNA topoisomerase II/histidine kinase"/>
    <property type="match status" value="1"/>
</dbReference>
<dbReference type="GO" id="GO:0005524">
    <property type="term" value="F:ATP binding"/>
    <property type="evidence" value="ECO:0007669"/>
    <property type="project" value="UniProtKB-KW"/>
</dbReference>
<name>A0A939FCI7_9ACTN</name>
<dbReference type="Proteomes" id="UP000664167">
    <property type="component" value="Unassembled WGS sequence"/>
</dbReference>
<dbReference type="EMBL" id="JAFLRJ010000329">
    <property type="protein sequence ID" value="MBO0515819.1"/>
    <property type="molecule type" value="Genomic_DNA"/>
</dbReference>
<keyword evidence="1" id="KW-0808">Transferase</keyword>
<keyword evidence="1" id="KW-0723">Serine/threonine-protein kinase</keyword>
<dbReference type="GO" id="GO:0004674">
    <property type="term" value="F:protein serine/threonine kinase activity"/>
    <property type="evidence" value="ECO:0007669"/>
    <property type="project" value="UniProtKB-KW"/>
</dbReference>
<keyword evidence="3" id="KW-0067">ATP-binding</keyword>
<protein>
    <submittedName>
        <fullName evidence="3">ATP-binding protein</fullName>
    </submittedName>
</protein>
<dbReference type="InterPro" id="IPR036890">
    <property type="entry name" value="HATPase_C_sf"/>
</dbReference>
<dbReference type="CDD" id="cd16936">
    <property type="entry name" value="HATPase_RsbW-like"/>
    <property type="match status" value="1"/>
</dbReference>
<evidence type="ECO:0000313" key="4">
    <source>
        <dbReference type="Proteomes" id="UP000664167"/>
    </source>
</evidence>
<evidence type="ECO:0000256" key="1">
    <source>
        <dbReference type="ARBA" id="ARBA00022527"/>
    </source>
</evidence>
<dbReference type="InterPro" id="IPR003594">
    <property type="entry name" value="HATPase_dom"/>
</dbReference>
<dbReference type="PANTHER" id="PTHR35526:SF3">
    <property type="entry name" value="ANTI-SIGMA-F FACTOR RSBW"/>
    <property type="match status" value="1"/>
</dbReference>
<reference evidence="3" key="1">
    <citation type="submission" date="2021-03" db="EMBL/GenBank/DDBJ databases">
        <title>Streptomyces poriferae sp. nov., a novel marine sponge-derived Actinobacteria species with anti-MRSA activity.</title>
        <authorList>
            <person name="Sandoval-Powers M."/>
            <person name="Kralova S."/>
            <person name="Nguyen G.-S."/>
            <person name="Fawwal D."/>
            <person name="Degnes K."/>
            <person name="Klinkenberg G."/>
            <person name="Sletta H."/>
            <person name="Wentzel A."/>
            <person name="Liles M.R."/>
        </authorList>
    </citation>
    <scope>NUCLEOTIDE SEQUENCE</scope>
    <source>
        <strain evidence="3">DSM 41794</strain>
    </source>
</reference>
<accession>A0A939FCI7</accession>
<dbReference type="PANTHER" id="PTHR35526">
    <property type="entry name" value="ANTI-SIGMA-F FACTOR RSBW-RELATED"/>
    <property type="match status" value="1"/>
</dbReference>
<dbReference type="Gene3D" id="3.30.565.10">
    <property type="entry name" value="Histidine kinase-like ATPase, C-terminal domain"/>
    <property type="match status" value="1"/>
</dbReference>
<organism evidence="3 4">
    <name type="scientific">Streptomyces beijiangensis</name>
    <dbReference type="NCBI Taxonomy" id="163361"/>
    <lineage>
        <taxon>Bacteria</taxon>
        <taxon>Bacillati</taxon>
        <taxon>Actinomycetota</taxon>
        <taxon>Actinomycetes</taxon>
        <taxon>Kitasatosporales</taxon>
        <taxon>Streptomycetaceae</taxon>
        <taxon>Streptomyces</taxon>
    </lineage>
</organism>
<feature type="domain" description="Histidine kinase/HSP90-like ATPase" evidence="2">
    <location>
        <begin position="21"/>
        <end position="134"/>
    </location>
</feature>
<sequence>MVSGSALVPLLLTERRYGFDLPARPESVGLARRLMRRQLAGWDLSDDVIDTAALVLSELFTNAVVHAYGDRVLGTASLGGTTPGPLAGDGFGTLHISVQDRGRTPDGPQLCRSPRGEHGRGLLLVDAVSTAWGVESADHVLGRTVWAELPC</sequence>
<evidence type="ECO:0000259" key="2">
    <source>
        <dbReference type="Pfam" id="PF13581"/>
    </source>
</evidence>
<evidence type="ECO:0000313" key="3">
    <source>
        <dbReference type="EMBL" id="MBO0515819.1"/>
    </source>
</evidence>
<comment type="caution">
    <text evidence="3">The sequence shown here is derived from an EMBL/GenBank/DDBJ whole genome shotgun (WGS) entry which is preliminary data.</text>
</comment>